<gene>
    <name evidence="1" type="ORF">DARMORV10_A06P15750.1</name>
</gene>
<evidence type="ECO:0000313" key="1">
    <source>
        <dbReference type="EMBL" id="CAF2084325.1"/>
    </source>
</evidence>
<proteinExistence type="predicted"/>
<organism evidence="1">
    <name type="scientific">Brassica napus</name>
    <name type="common">Rape</name>
    <dbReference type="NCBI Taxonomy" id="3708"/>
    <lineage>
        <taxon>Eukaryota</taxon>
        <taxon>Viridiplantae</taxon>
        <taxon>Streptophyta</taxon>
        <taxon>Embryophyta</taxon>
        <taxon>Tracheophyta</taxon>
        <taxon>Spermatophyta</taxon>
        <taxon>Magnoliopsida</taxon>
        <taxon>eudicotyledons</taxon>
        <taxon>Gunneridae</taxon>
        <taxon>Pentapetalae</taxon>
        <taxon>rosids</taxon>
        <taxon>malvids</taxon>
        <taxon>Brassicales</taxon>
        <taxon>Brassicaceae</taxon>
        <taxon>Brassiceae</taxon>
        <taxon>Brassica</taxon>
    </lineage>
</organism>
<sequence length="45" mass="5539">MIQKIWGGNPVKFLRKLEETDFFYPSQLKTTQTWRRLTLQRMQSH</sequence>
<reference evidence="1" key="1">
    <citation type="submission" date="2021-01" db="EMBL/GenBank/DDBJ databases">
        <authorList>
            <consortium name="Genoscope - CEA"/>
            <person name="William W."/>
        </authorList>
    </citation>
    <scope>NUCLEOTIDE SEQUENCE</scope>
</reference>
<protein>
    <submittedName>
        <fullName evidence="1">(rape) hypothetical protein</fullName>
    </submittedName>
</protein>
<dbReference type="EMBL" id="HG994360">
    <property type="protein sequence ID" value="CAF2084325.1"/>
    <property type="molecule type" value="Genomic_DNA"/>
</dbReference>
<name>A0A816SF94_BRANA</name>
<dbReference type="Proteomes" id="UP001295469">
    <property type="component" value="Chromosome A06"/>
</dbReference>
<accession>A0A816SF94</accession>
<dbReference type="AlphaFoldDB" id="A0A816SF94"/>